<dbReference type="OrthoDB" id="7903015at2"/>
<dbReference type="InterPro" id="IPR011251">
    <property type="entry name" value="Luciferase-like_dom"/>
</dbReference>
<dbReference type="AlphaFoldDB" id="A0A2N5X898"/>
<dbReference type="PANTHER" id="PTHR30137:SF8">
    <property type="entry name" value="BLR5498 PROTEIN"/>
    <property type="match status" value="1"/>
</dbReference>
<keyword evidence="2" id="KW-0503">Monooxygenase</keyword>
<dbReference type="SUPFAM" id="SSF51679">
    <property type="entry name" value="Bacterial luciferase-like"/>
    <property type="match status" value="1"/>
</dbReference>
<keyword evidence="5" id="KW-1185">Reference proteome</keyword>
<dbReference type="Gene3D" id="3.20.20.30">
    <property type="entry name" value="Luciferase-like domain"/>
    <property type="match status" value="1"/>
</dbReference>
<dbReference type="Pfam" id="PF00296">
    <property type="entry name" value="Bac_luciferase"/>
    <property type="match status" value="1"/>
</dbReference>
<dbReference type="PANTHER" id="PTHR30137">
    <property type="entry name" value="LUCIFERASE-LIKE MONOOXYGENASE"/>
    <property type="match status" value="1"/>
</dbReference>
<sequence length="387" mass="42559">MGLPRVICCESVIARGLKNPIRPSTTVNVAPARGSHSARSSIVILSCVPQSHSVATAGIKIMKLCITYDMRAPEFGARRNNLYTAALDQVAWADDVGFDVVGLGEHHGSEDGYNPSPLILASAMAARTSKILLRTSVLLAPLYDLPKLAEDAAVTQTISDGRLLLGIGAGYRPSEFATFGRDLKDRWRAMGETCEFLRLAWRGEPFEWNGRRCHITPAPDPGPPPILLGGSSKAAARRAAHIADDWFPPLDPRLWQPYRDECIAMGKADPGAYPAQGPIFLWVSNNPDRDWEWIHPHVCHQLASYSAWTREAFGEAAGPYAGKITEETVRQSSAYQVRTPEETLALGQELGEHSVIYLNPLLAGIEPARAWEMLRLFENEVLPHLRP</sequence>
<evidence type="ECO:0000256" key="2">
    <source>
        <dbReference type="ARBA" id="ARBA00023033"/>
    </source>
</evidence>
<accession>A0A2N5X898</accession>
<evidence type="ECO:0000256" key="1">
    <source>
        <dbReference type="ARBA" id="ARBA00023002"/>
    </source>
</evidence>
<evidence type="ECO:0000259" key="3">
    <source>
        <dbReference type="Pfam" id="PF00296"/>
    </source>
</evidence>
<keyword evidence="1" id="KW-0560">Oxidoreductase</keyword>
<feature type="domain" description="Luciferase-like" evidence="3">
    <location>
        <begin position="83"/>
        <end position="298"/>
    </location>
</feature>
<dbReference type="InterPro" id="IPR036661">
    <property type="entry name" value="Luciferase-like_sf"/>
</dbReference>
<reference evidence="4 5" key="1">
    <citation type="submission" date="2018-01" db="EMBL/GenBank/DDBJ databases">
        <title>The draft genome sequence of Halioglobus lutimaris HF004.</title>
        <authorList>
            <person name="Du Z.-J."/>
            <person name="Shi M.-J."/>
        </authorList>
    </citation>
    <scope>NUCLEOTIDE SEQUENCE [LARGE SCALE GENOMIC DNA]</scope>
    <source>
        <strain evidence="4 5">HF004</strain>
    </source>
</reference>
<proteinExistence type="predicted"/>
<dbReference type="GO" id="GO:0016705">
    <property type="term" value="F:oxidoreductase activity, acting on paired donors, with incorporation or reduction of molecular oxygen"/>
    <property type="evidence" value="ECO:0007669"/>
    <property type="project" value="InterPro"/>
</dbReference>
<evidence type="ECO:0000313" key="4">
    <source>
        <dbReference type="EMBL" id="PLW70699.1"/>
    </source>
</evidence>
<dbReference type="InterPro" id="IPR050766">
    <property type="entry name" value="Bact_Lucif_Oxidored"/>
</dbReference>
<protein>
    <submittedName>
        <fullName evidence="4">LLM class flavin-dependent oxidoreductase</fullName>
    </submittedName>
</protein>
<name>A0A2N5X898_9GAMM</name>
<organism evidence="4 5">
    <name type="scientific">Pseudohalioglobus lutimaris</name>
    <dbReference type="NCBI Taxonomy" id="1737061"/>
    <lineage>
        <taxon>Bacteria</taxon>
        <taxon>Pseudomonadati</taxon>
        <taxon>Pseudomonadota</taxon>
        <taxon>Gammaproteobacteria</taxon>
        <taxon>Cellvibrionales</taxon>
        <taxon>Halieaceae</taxon>
        <taxon>Pseudohalioglobus</taxon>
    </lineage>
</organism>
<dbReference type="Proteomes" id="UP000235005">
    <property type="component" value="Unassembled WGS sequence"/>
</dbReference>
<gene>
    <name evidence="4" type="ORF">C0039_00775</name>
</gene>
<evidence type="ECO:0000313" key="5">
    <source>
        <dbReference type="Proteomes" id="UP000235005"/>
    </source>
</evidence>
<dbReference type="GO" id="GO:0005829">
    <property type="term" value="C:cytosol"/>
    <property type="evidence" value="ECO:0007669"/>
    <property type="project" value="TreeGrafter"/>
</dbReference>
<dbReference type="GO" id="GO:0004497">
    <property type="term" value="F:monooxygenase activity"/>
    <property type="evidence" value="ECO:0007669"/>
    <property type="project" value="UniProtKB-KW"/>
</dbReference>
<comment type="caution">
    <text evidence="4">The sequence shown here is derived from an EMBL/GenBank/DDBJ whole genome shotgun (WGS) entry which is preliminary data.</text>
</comment>
<dbReference type="EMBL" id="PKUS01000001">
    <property type="protein sequence ID" value="PLW70699.1"/>
    <property type="molecule type" value="Genomic_DNA"/>
</dbReference>